<feature type="region of interest" description="Disordered" evidence="1">
    <location>
        <begin position="62"/>
        <end position="82"/>
    </location>
</feature>
<evidence type="ECO:0000256" key="1">
    <source>
        <dbReference type="SAM" id="MobiDB-lite"/>
    </source>
</evidence>
<evidence type="ECO:0000313" key="2">
    <source>
        <dbReference type="EMBL" id="GGI19433.1"/>
    </source>
</evidence>
<protein>
    <submittedName>
        <fullName evidence="2">Uncharacterized protein</fullName>
    </submittedName>
</protein>
<dbReference type="AlphaFoldDB" id="A0AA87W0E2"/>
<organism evidence="2 3">
    <name type="scientific">Bradyrhizobium guangdongense</name>
    <dbReference type="NCBI Taxonomy" id="1325090"/>
    <lineage>
        <taxon>Bacteria</taxon>
        <taxon>Pseudomonadati</taxon>
        <taxon>Pseudomonadota</taxon>
        <taxon>Alphaproteobacteria</taxon>
        <taxon>Hyphomicrobiales</taxon>
        <taxon>Nitrobacteraceae</taxon>
        <taxon>Bradyrhizobium</taxon>
    </lineage>
</organism>
<accession>A0AA87W0E2</accession>
<reference evidence="2" key="1">
    <citation type="journal article" date="2014" name="Int. J. Syst. Evol. Microbiol.">
        <title>Complete genome sequence of Corynebacterium casei LMG S-19264T (=DSM 44701T), isolated from a smear-ripened cheese.</title>
        <authorList>
            <consortium name="US DOE Joint Genome Institute (JGI-PGF)"/>
            <person name="Walter F."/>
            <person name="Albersmeier A."/>
            <person name="Kalinowski J."/>
            <person name="Ruckert C."/>
        </authorList>
    </citation>
    <scope>NUCLEOTIDE SEQUENCE</scope>
    <source>
        <strain evidence="2">CGMCC 1.15034</strain>
    </source>
</reference>
<gene>
    <name evidence="2" type="ORF">GCM10010987_04280</name>
</gene>
<proteinExistence type="predicted"/>
<evidence type="ECO:0000313" key="3">
    <source>
        <dbReference type="Proteomes" id="UP000625079"/>
    </source>
</evidence>
<reference evidence="2" key="2">
    <citation type="submission" date="2022-12" db="EMBL/GenBank/DDBJ databases">
        <authorList>
            <person name="Sun Q."/>
            <person name="Zhou Y."/>
        </authorList>
    </citation>
    <scope>NUCLEOTIDE SEQUENCE</scope>
    <source>
        <strain evidence="2">CGMCC 1.15034</strain>
    </source>
</reference>
<name>A0AA87W0E2_9BRAD</name>
<dbReference type="Proteomes" id="UP000625079">
    <property type="component" value="Unassembled WGS sequence"/>
</dbReference>
<sequence length="82" mass="8512">MVVEIVVAWVSLAFTAAVISALQSTLDDVVVPVVVTVAALDVLELVDAVLVLELTDVTVLLDPSRGGPDRRHAGPEIVKPGA</sequence>
<dbReference type="EMBL" id="BMHC01000001">
    <property type="protein sequence ID" value="GGI19433.1"/>
    <property type="molecule type" value="Genomic_DNA"/>
</dbReference>
<comment type="caution">
    <text evidence="2">The sequence shown here is derived from an EMBL/GenBank/DDBJ whole genome shotgun (WGS) entry which is preliminary data.</text>
</comment>